<dbReference type="SUPFAM" id="SSF54001">
    <property type="entry name" value="Cysteine proteinases"/>
    <property type="match status" value="1"/>
</dbReference>
<evidence type="ECO:0000256" key="1">
    <source>
        <dbReference type="SAM" id="SignalP"/>
    </source>
</evidence>
<dbReference type="RefSeq" id="WP_162336019.1">
    <property type="nucleotide sequence ID" value="NZ_JBHSRQ010000007.1"/>
</dbReference>
<gene>
    <name evidence="3" type="ORF">CSC78_00865</name>
</gene>
<dbReference type="EMBL" id="PDWW01000001">
    <property type="protein sequence ID" value="KAF1727572.1"/>
    <property type="molecule type" value="Genomic_DNA"/>
</dbReference>
<dbReference type="SMART" id="SM00460">
    <property type="entry name" value="TGc"/>
    <property type="match status" value="1"/>
</dbReference>
<feature type="chain" id="PRO_5045793433" evidence="1">
    <location>
        <begin position="35"/>
        <end position="496"/>
    </location>
</feature>
<keyword evidence="4" id="KW-1185">Reference proteome</keyword>
<dbReference type="InterPro" id="IPR002931">
    <property type="entry name" value="Transglutaminase-like"/>
</dbReference>
<dbReference type="Gene3D" id="3.10.620.30">
    <property type="match status" value="1"/>
</dbReference>
<reference evidence="3 4" key="1">
    <citation type="submission" date="2017-10" db="EMBL/GenBank/DDBJ databases">
        <title>Whole genome sequencing of members of genus Pseudoxanthomonas.</title>
        <authorList>
            <person name="Kumar S."/>
            <person name="Bansal K."/>
            <person name="Kaur A."/>
            <person name="Patil P."/>
            <person name="Sharma S."/>
            <person name="Patil P.B."/>
        </authorList>
    </citation>
    <scope>NUCLEOTIDE SEQUENCE [LARGE SCALE GENOMIC DNA]</scope>
    <source>
        <strain evidence="3 4">DSM 17109</strain>
    </source>
</reference>
<proteinExistence type="predicted"/>
<comment type="caution">
    <text evidence="3">The sequence shown here is derived from an EMBL/GenBank/DDBJ whole genome shotgun (WGS) entry which is preliminary data.</text>
</comment>
<dbReference type="PANTHER" id="PTHR38339">
    <property type="entry name" value="TRANSGLUTAMINASE DOMAIN PROTEIN"/>
    <property type="match status" value="1"/>
</dbReference>
<feature type="domain" description="Transglutaminase-like" evidence="2">
    <location>
        <begin position="353"/>
        <end position="417"/>
    </location>
</feature>
<dbReference type="PANTHER" id="PTHR38339:SF1">
    <property type="entry name" value="TRANSGLUTAMINASE-LIKE DOMAIN-CONTAINING PROTEIN"/>
    <property type="match status" value="1"/>
</dbReference>
<protein>
    <submittedName>
        <fullName evidence="3">Transglutaminase</fullName>
    </submittedName>
</protein>
<organism evidence="3 4">
    <name type="scientific">Pseudoxanthomonas japonensis</name>
    <dbReference type="NCBI Taxonomy" id="69284"/>
    <lineage>
        <taxon>Bacteria</taxon>
        <taxon>Pseudomonadati</taxon>
        <taxon>Pseudomonadota</taxon>
        <taxon>Gammaproteobacteria</taxon>
        <taxon>Lysobacterales</taxon>
        <taxon>Lysobacteraceae</taxon>
        <taxon>Pseudoxanthomonas</taxon>
    </lineage>
</organism>
<name>A0ABQ6ZMM6_9GAMM</name>
<dbReference type="Proteomes" id="UP000781710">
    <property type="component" value="Unassembled WGS sequence"/>
</dbReference>
<sequence>MTTERGRRTRRRMAAWLSLCGWPMVLPLPGLATAGDPLAVIVADIDQGRFRDAEIAIAQALASHDADTAGREALLFQRERMRRMRLDFTLDATAVRDRIRTHVPDLGEDEFQRWDSAGLIERLDIDGEPRYFNRSVSNLFRLSPEAAARRAPPVRPFAQGPYEALHRHHRDVVQVAKATGATSVLPRRVRITHTLSVKPDAVPAGETVRAWLPYPRAIAGQQEAIALVTSQPARPQVAPERALQRTAYLEQPAVAGVPTTFSVTYEVTVHARRVAIDPERVVPAIATPELAPFLAERAPHVVFNDDLRRFSEQVVGGEKNPYRVAQKLFAAVDRIPWAGAREYSTITNISDHAFRAGHADCGQQTLLLITLLRMNGIPARWQSGWAYSEDVEGHDTMHDWGALYLAPYGWVPMDVTTGQLDSDDPALRWFYLGGLDAYRVAFNDDYSREFIPAKQHVRSETVDLQRGEVEWKGGNLYFDQWDYTFEWTMLPRDGRG</sequence>
<evidence type="ECO:0000259" key="2">
    <source>
        <dbReference type="SMART" id="SM00460"/>
    </source>
</evidence>
<evidence type="ECO:0000313" key="3">
    <source>
        <dbReference type="EMBL" id="KAF1727572.1"/>
    </source>
</evidence>
<keyword evidence="1" id="KW-0732">Signal</keyword>
<dbReference type="Pfam" id="PF01841">
    <property type="entry name" value="Transglut_core"/>
    <property type="match status" value="1"/>
</dbReference>
<dbReference type="InterPro" id="IPR038765">
    <property type="entry name" value="Papain-like_cys_pep_sf"/>
</dbReference>
<accession>A0ABQ6ZMM6</accession>
<evidence type="ECO:0000313" key="4">
    <source>
        <dbReference type="Proteomes" id="UP000781710"/>
    </source>
</evidence>
<feature type="signal peptide" evidence="1">
    <location>
        <begin position="1"/>
        <end position="34"/>
    </location>
</feature>